<dbReference type="Proteomes" id="UP000193404">
    <property type="component" value="Chromosome"/>
</dbReference>
<dbReference type="KEGG" id="aman:B6F84_13660"/>
<feature type="compositionally biased region" description="Acidic residues" evidence="1">
    <location>
        <begin position="16"/>
        <end position="27"/>
    </location>
</feature>
<feature type="compositionally biased region" description="Low complexity" evidence="1">
    <location>
        <begin position="220"/>
        <end position="229"/>
    </location>
</feature>
<dbReference type="EMBL" id="CP020477">
    <property type="protein sequence ID" value="ARM76959.1"/>
    <property type="molecule type" value="Genomic_DNA"/>
</dbReference>
<evidence type="ECO:0000256" key="1">
    <source>
        <dbReference type="SAM" id="MobiDB-lite"/>
    </source>
</evidence>
<accession>A0A1W6K352</accession>
<feature type="compositionally biased region" description="Low complexity" evidence="1">
    <location>
        <begin position="43"/>
        <end position="55"/>
    </location>
</feature>
<keyword evidence="3" id="KW-1185">Reference proteome</keyword>
<sequence length="596" mass="68519">MRNMEEKEDNQREYEENIEENTEEENPNESKRKKENDNTSAHNNINQNISSNKQNPETSNVTNESKKETEVFEPIRIIYPQFSLKPKSQELIQSSVLTIKKQSIKINKIEKLVHELKFSQPPKVLIPLDLSYINSPKNQESDEINLKILKLAFIKPHPLSIQIHSSLPKIEKNLNSFQEKLVVNPYFIQPQKIPLYINSEVSTPKLSQPKLKETEEPKTNSSSSNPGNSDGMTEEEPEFIVKLGEFLSSVSSDGPNIIVYDENKIDIEDSLSKIAVDMARIISGKEFSPKLISLSTDKINSTLSKLKDIGEGIFVLDHELCEKIGKSYDNLYTLFDLDSIFDIVNTAIIGDKFSIIIIPNCLYNIYQLKIGLKPSTIIKEKFTKEEIQTIAYLASGLVSILDGYDSLSNIRLKYEEILNESWKWLHQEKYIKLDVPSNQDPDENESLLHRKLKAVTIRHLIENRKIKPESIKVEQIMEKTDLRPDIYVTDTNEIYDAKTSYGKLPVDELYELEKYHHTSENSPAQNPPSNIFAVMRPLPALLDFKAIKARIKSYKEEGINLSVLIPVKENDKVELIDLFTFIKKGKQYYEKLKKNN</sequence>
<evidence type="ECO:0000313" key="3">
    <source>
        <dbReference type="Proteomes" id="UP000193404"/>
    </source>
</evidence>
<reference evidence="2 3" key="1">
    <citation type="submission" date="2017-03" db="EMBL/GenBank/DDBJ databases">
        <title>Sulfur activation and transportation mechanism of thermophilic Archaea Acidianus manzaensis YN-25.</title>
        <authorList>
            <person name="Ma Y."/>
            <person name="Yang Y."/>
            <person name="Xia J."/>
        </authorList>
    </citation>
    <scope>NUCLEOTIDE SEQUENCE [LARGE SCALE GENOMIC DNA]</scope>
    <source>
        <strain evidence="2 3">YN-25</strain>
    </source>
</reference>
<protein>
    <submittedName>
        <fullName evidence="2">Uncharacterized protein</fullName>
    </submittedName>
</protein>
<feature type="region of interest" description="Disordered" evidence="1">
    <location>
        <begin position="206"/>
        <end position="234"/>
    </location>
</feature>
<gene>
    <name evidence="2" type="ORF">B6F84_13660</name>
</gene>
<feature type="region of interest" description="Disordered" evidence="1">
    <location>
        <begin position="1"/>
        <end position="67"/>
    </location>
</feature>
<name>A0A1W6K352_9CREN</name>
<proteinExistence type="predicted"/>
<evidence type="ECO:0000313" key="2">
    <source>
        <dbReference type="EMBL" id="ARM76959.1"/>
    </source>
</evidence>
<feature type="compositionally biased region" description="Basic and acidic residues" evidence="1">
    <location>
        <begin position="28"/>
        <end position="37"/>
    </location>
</feature>
<organism evidence="2 3">
    <name type="scientific">Acidianus manzaensis</name>
    <dbReference type="NCBI Taxonomy" id="282676"/>
    <lineage>
        <taxon>Archaea</taxon>
        <taxon>Thermoproteota</taxon>
        <taxon>Thermoprotei</taxon>
        <taxon>Sulfolobales</taxon>
        <taxon>Sulfolobaceae</taxon>
        <taxon>Acidianus</taxon>
    </lineage>
</organism>
<dbReference type="AlphaFoldDB" id="A0A1W6K352"/>